<dbReference type="EMBL" id="ODYU01009156">
    <property type="protein sequence ID" value="SOQ53386.1"/>
    <property type="molecule type" value="Genomic_DNA"/>
</dbReference>
<name>A0A2H1WK91_SPOFR</name>
<proteinExistence type="predicted"/>
<evidence type="ECO:0000313" key="1">
    <source>
        <dbReference type="EMBL" id="SOQ53386.1"/>
    </source>
</evidence>
<protein>
    <submittedName>
        <fullName evidence="1">SFRICE_022240</fullName>
    </submittedName>
</protein>
<organism evidence="1">
    <name type="scientific">Spodoptera frugiperda</name>
    <name type="common">Fall armyworm</name>
    <dbReference type="NCBI Taxonomy" id="7108"/>
    <lineage>
        <taxon>Eukaryota</taxon>
        <taxon>Metazoa</taxon>
        <taxon>Ecdysozoa</taxon>
        <taxon>Arthropoda</taxon>
        <taxon>Hexapoda</taxon>
        <taxon>Insecta</taxon>
        <taxon>Pterygota</taxon>
        <taxon>Neoptera</taxon>
        <taxon>Endopterygota</taxon>
        <taxon>Lepidoptera</taxon>
        <taxon>Glossata</taxon>
        <taxon>Ditrysia</taxon>
        <taxon>Noctuoidea</taxon>
        <taxon>Noctuidae</taxon>
        <taxon>Amphipyrinae</taxon>
        <taxon>Spodoptera</taxon>
    </lineage>
</organism>
<gene>
    <name evidence="1" type="ORF">SFRICE_022240</name>
</gene>
<accession>A0A2H1WK91</accession>
<sequence>MARPLRSPANDHCRVLAAAGQRGSVATGRVIIDCTVGAMAERPAVTQRPAGSILARSNSLCDLQIVVSGLGVMLMYVLSTKKYHLCQSFDPCCYKSLFFRFSKFPQSWRTVSQRGRQKPQSAHLVHAACSTLHPDAMQ</sequence>
<dbReference type="AlphaFoldDB" id="A0A2H1WK91"/>
<reference evidence="1" key="1">
    <citation type="submission" date="2016-07" db="EMBL/GenBank/DDBJ databases">
        <authorList>
            <person name="Bretaudeau A."/>
        </authorList>
    </citation>
    <scope>NUCLEOTIDE SEQUENCE</scope>
    <source>
        <strain evidence="1">Rice</strain>
        <tissue evidence="1">Whole body</tissue>
    </source>
</reference>